<evidence type="ECO:0000313" key="6">
    <source>
        <dbReference type="EMBL" id="HIV26246.1"/>
    </source>
</evidence>
<dbReference type="InterPro" id="IPR052951">
    <property type="entry name" value="Tellurite_res_ion_channel"/>
</dbReference>
<reference evidence="6" key="2">
    <citation type="journal article" date="2021" name="PeerJ">
        <title>Extensive microbial diversity within the chicken gut microbiome revealed by metagenomics and culture.</title>
        <authorList>
            <person name="Gilroy R."/>
            <person name="Ravi A."/>
            <person name="Getino M."/>
            <person name="Pursley I."/>
            <person name="Horton D.L."/>
            <person name="Alikhan N.F."/>
            <person name="Baker D."/>
            <person name="Gharbi K."/>
            <person name="Hall N."/>
            <person name="Watson M."/>
            <person name="Adriaenssens E.M."/>
            <person name="Foster-Nyarko E."/>
            <person name="Jarju S."/>
            <person name="Secka A."/>
            <person name="Antonio M."/>
            <person name="Oren A."/>
            <person name="Chaudhuri R.R."/>
            <person name="La Ragione R."/>
            <person name="Hildebrand F."/>
            <person name="Pallen M.J."/>
        </authorList>
    </citation>
    <scope>NUCLEOTIDE SEQUENCE</scope>
    <source>
        <strain evidence="6">CHK188-20938</strain>
    </source>
</reference>
<dbReference type="Proteomes" id="UP000824169">
    <property type="component" value="Unassembled WGS sequence"/>
</dbReference>
<feature type="transmembrane region" description="Helical" evidence="5">
    <location>
        <begin position="30"/>
        <end position="47"/>
    </location>
</feature>
<accession>A0A9D1TB39</accession>
<feature type="transmembrane region" description="Helical" evidence="5">
    <location>
        <begin position="272"/>
        <end position="297"/>
    </location>
</feature>
<evidence type="ECO:0000313" key="7">
    <source>
        <dbReference type="Proteomes" id="UP000824169"/>
    </source>
</evidence>
<evidence type="ECO:0000256" key="3">
    <source>
        <dbReference type="ARBA" id="ARBA00022989"/>
    </source>
</evidence>
<dbReference type="Gene3D" id="1.50.10.150">
    <property type="entry name" value="Voltage-dependent anion channel"/>
    <property type="match status" value="1"/>
</dbReference>
<comment type="subcellular location">
    <subcellularLocation>
        <location evidence="1">Membrane</location>
        <topology evidence="1">Multi-pass membrane protein</topology>
    </subcellularLocation>
</comment>
<dbReference type="PANTHER" id="PTHR37955:SF1">
    <property type="entry name" value="DEP DOMAIN-CONTAINING PROTEIN"/>
    <property type="match status" value="1"/>
</dbReference>
<organism evidence="6 7">
    <name type="scientific">Candidatus Scatomonas pullistercoris</name>
    <dbReference type="NCBI Taxonomy" id="2840920"/>
    <lineage>
        <taxon>Bacteria</taxon>
        <taxon>Bacillati</taxon>
        <taxon>Bacillota</taxon>
        <taxon>Clostridia</taxon>
        <taxon>Lachnospirales</taxon>
        <taxon>Lachnospiraceae</taxon>
        <taxon>Lachnospiraceae incertae sedis</taxon>
        <taxon>Candidatus Scatomonas</taxon>
    </lineage>
</organism>
<feature type="transmembrane region" description="Helical" evidence="5">
    <location>
        <begin position="210"/>
        <end position="230"/>
    </location>
</feature>
<gene>
    <name evidence="6" type="ORF">IAB71_10795</name>
</gene>
<feature type="transmembrane region" description="Helical" evidence="5">
    <location>
        <begin position="184"/>
        <end position="204"/>
    </location>
</feature>
<feature type="transmembrane region" description="Helical" evidence="5">
    <location>
        <begin position="68"/>
        <end position="87"/>
    </location>
</feature>
<keyword evidence="4 5" id="KW-0472">Membrane</keyword>
<dbReference type="AlphaFoldDB" id="A0A9D1TB39"/>
<evidence type="ECO:0000256" key="5">
    <source>
        <dbReference type="SAM" id="Phobius"/>
    </source>
</evidence>
<dbReference type="PANTHER" id="PTHR37955">
    <property type="entry name" value="TELLURITE RESISTANCE PROTEIN TEHA"/>
    <property type="match status" value="1"/>
</dbReference>
<reference evidence="6" key="1">
    <citation type="submission" date="2020-10" db="EMBL/GenBank/DDBJ databases">
        <authorList>
            <person name="Gilroy R."/>
        </authorList>
    </citation>
    <scope>NUCLEOTIDE SEQUENCE</scope>
    <source>
        <strain evidence="6">CHK188-20938</strain>
    </source>
</reference>
<dbReference type="InterPro" id="IPR038665">
    <property type="entry name" value="Voltage-dep_anion_channel_sf"/>
</dbReference>
<name>A0A9D1TB39_9FIRM</name>
<dbReference type="InterPro" id="IPR004695">
    <property type="entry name" value="SLAC1/Mae1/Ssu1/TehA"/>
</dbReference>
<sequence length="314" mass="35003">MKLKIPFSACALALAIASLGNLLGKEIEIGYWICGILAVLLDILWILGRISRPARFREEMARPELASVSGTFSMSLMVLSGYLVSFLRTYAEILWYTGIGLHLGLMVWFTRRFLRPLKTENVYASWFIIYVGIAAAGISSPALGQRPAGLFFCFLGILLFLPALVLILTRYLRLGDPSEHPKRPLFCIFAAPASLCLTGYLQAAKVPDPVLLWGLLGLSLFLWLAVFFRLPILIKRPWHSSCAAFTFPLIISAIAVKKAVPLLELPGMALKVFSAFNFLQSLTAWSLTVLVFCRFLAGLPIRKPRNHFFPETHL</sequence>
<dbReference type="GO" id="GO:0046583">
    <property type="term" value="F:monoatomic cation efflux transmembrane transporter activity"/>
    <property type="evidence" value="ECO:0007669"/>
    <property type="project" value="TreeGrafter"/>
</dbReference>
<dbReference type="CDD" id="cd09325">
    <property type="entry name" value="TDT_C4-dicarb_trans"/>
    <property type="match status" value="1"/>
</dbReference>
<evidence type="ECO:0000256" key="4">
    <source>
        <dbReference type="ARBA" id="ARBA00023136"/>
    </source>
</evidence>
<keyword evidence="2 5" id="KW-0812">Transmembrane</keyword>
<dbReference type="GO" id="GO:0005886">
    <property type="term" value="C:plasma membrane"/>
    <property type="evidence" value="ECO:0007669"/>
    <property type="project" value="TreeGrafter"/>
</dbReference>
<protein>
    <submittedName>
        <fullName evidence="6">TDT family transporter</fullName>
    </submittedName>
</protein>
<comment type="caution">
    <text evidence="6">The sequence shown here is derived from an EMBL/GenBank/DDBJ whole genome shotgun (WGS) entry which is preliminary data.</text>
</comment>
<evidence type="ECO:0000256" key="1">
    <source>
        <dbReference type="ARBA" id="ARBA00004141"/>
    </source>
</evidence>
<feature type="transmembrane region" description="Helical" evidence="5">
    <location>
        <begin position="242"/>
        <end position="260"/>
    </location>
</feature>
<feature type="transmembrane region" description="Helical" evidence="5">
    <location>
        <begin position="122"/>
        <end position="143"/>
    </location>
</feature>
<feature type="transmembrane region" description="Helical" evidence="5">
    <location>
        <begin position="93"/>
        <end position="110"/>
    </location>
</feature>
<evidence type="ECO:0000256" key="2">
    <source>
        <dbReference type="ARBA" id="ARBA00022692"/>
    </source>
</evidence>
<keyword evidence="3 5" id="KW-1133">Transmembrane helix</keyword>
<dbReference type="EMBL" id="DVOO01000031">
    <property type="protein sequence ID" value="HIV26246.1"/>
    <property type="molecule type" value="Genomic_DNA"/>
</dbReference>
<dbReference type="Pfam" id="PF03595">
    <property type="entry name" value="SLAC1"/>
    <property type="match status" value="1"/>
</dbReference>
<proteinExistence type="predicted"/>
<feature type="transmembrane region" description="Helical" evidence="5">
    <location>
        <begin position="149"/>
        <end position="172"/>
    </location>
</feature>